<reference evidence="6" key="2">
    <citation type="submission" date="2025-08" db="UniProtKB">
        <authorList>
            <consortium name="Ensembl"/>
        </authorList>
    </citation>
    <scope>IDENTIFICATION</scope>
</reference>
<dbReference type="InParanoid" id="A0A671XEI9"/>
<feature type="domain" description="C1q" evidence="5">
    <location>
        <begin position="129"/>
        <end position="265"/>
    </location>
</feature>
<dbReference type="AlphaFoldDB" id="A0A671XEI9"/>
<dbReference type="GeneTree" id="ENSGT00940000163520"/>
<reference evidence="6" key="3">
    <citation type="submission" date="2025-09" db="UniProtKB">
        <authorList>
            <consortium name="Ensembl"/>
        </authorList>
    </citation>
    <scope>IDENTIFICATION</scope>
</reference>
<gene>
    <name evidence="6" type="primary">LOC115589581</name>
</gene>
<dbReference type="PANTHER" id="PTHR22923:SF102">
    <property type="entry name" value="CEREBELLIN 13-RELATED"/>
    <property type="match status" value="1"/>
</dbReference>
<reference evidence="6" key="1">
    <citation type="submission" date="2021-04" db="EMBL/GenBank/DDBJ databases">
        <authorList>
            <consortium name="Wellcome Sanger Institute Data Sharing"/>
        </authorList>
    </citation>
    <scope>NUCLEOTIDE SEQUENCE [LARGE SCALE GENOMIC DNA]</scope>
</reference>
<evidence type="ECO:0000313" key="7">
    <source>
        <dbReference type="Proteomes" id="UP000472265"/>
    </source>
</evidence>
<accession>A0A671XEI9</accession>
<dbReference type="PRINTS" id="PR00007">
    <property type="entry name" value="COMPLEMNTC1Q"/>
</dbReference>
<dbReference type="PROSITE" id="PS50871">
    <property type="entry name" value="C1Q"/>
    <property type="match status" value="1"/>
</dbReference>
<dbReference type="FunCoup" id="A0A671XEI9">
    <property type="interactions" value="13"/>
</dbReference>
<dbReference type="InterPro" id="IPR008983">
    <property type="entry name" value="Tumour_necrosis_fac-like_dom"/>
</dbReference>
<feature type="chain" id="PRO_5025565680" evidence="4">
    <location>
        <begin position="19"/>
        <end position="265"/>
    </location>
</feature>
<dbReference type="GeneID" id="115589581"/>
<sequence>MHLICFWFVLLLCSLTLAQEDGYTVETEENIEAQSYHADMDDLLSEFGAMTEKLKVMETRLKESEMQILELRNKEDGYTVETEENIEAQSYHADMDDLLSEFGAMTEKLKVMETRLKESEMQILELRNKERTKVIFSATIGTGGAFGPFDTDTTLIYRTVITNIGNAYSQSTGIFVAPVAGVYYFTMFFHAGGEHEAKLYLYKNNELMIVTHDHKSKSETADNGGNAVFLQLQQGDRVYVKLAAYCHVWGSNYHTTFSGFLVSQM</sequence>
<dbReference type="GO" id="GO:0005576">
    <property type="term" value="C:extracellular region"/>
    <property type="evidence" value="ECO:0007669"/>
    <property type="project" value="UniProtKB-SubCell"/>
</dbReference>
<organism evidence="6 7">
    <name type="scientific">Sparus aurata</name>
    <name type="common">Gilthead sea bream</name>
    <dbReference type="NCBI Taxonomy" id="8175"/>
    <lineage>
        <taxon>Eukaryota</taxon>
        <taxon>Metazoa</taxon>
        <taxon>Chordata</taxon>
        <taxon>Craniata</taxon>
        <taxon>Vertebrata</taxon>
        <taxon>Euteleostomi</taxon>
        <taxon>Actinopterygii</taxon>
        <taxon>Neopterygii</taxon>
        <taxon>Teleostei</taxon>
        <taxon>Neoteleostei</taxon>
        <taxon>Acanthomorphata</taxon>
        <taxon>Eupercaria</taxon>
        <taxon>Spariformes</taxon>
        <taxon>Sparidae</taxon>
        <taxon>Sparus</taxon>
    </lineage>
</organism>
<dbReference type="Proteomes" id="UP000472265">
    <property type="component" value="Chromosome 10"/>
</dbReference>
<protein>
    <submittedName>
        <fullName evidence="6">Complement C1q-like protein 3</fullName>
    </submittedName>
</protein>
<dbReference type="Pfam" id="PF00386">
    <property type="entry name" value="C1q"/>
    <property type="match status" value="1"/>
</dbReference>
<evidence type="ECO:0000313" key="6">
    <source>
        <dbReference type="Ensembl" id="ENSSAUP00010049553.1"/>
    </source>
</evidence>
<dbReference type="InterPro" id="IPR050822">
    <property type="entry name" value="Cerebellin_Synaptic_Org"/>
</dbReference>
<evidence type="ECO:0000256" key="2">
    <source>
        <dbReference type="ARBA" id="ARBA00022525"/>
    </source>
</evidence>
<evidence type="ECO:0000259" key="5">
    <source>
        <dbReference type="PROSITE" id="PS50871"/>
    </source>
</evidence>
<dbReference type="OMA" id="FTTWMLV"/>
<feature type="signal peptide" evidence="4">
    <location>
        <begin position="1"/>
        <end position="18"/>
    </location>
</feature>
<dbReference type="InterPro" id="IPR001073">
    <property type="entry name" value="C1q_dom"/>
</dbReference>
<dbReference type="SUPFAM" id="SSF49842">
    <property type="entry name" value="TNF-like"/>
    <property type="match status" value="1"/>
</dbReference>
<dbReference type="Ensembl" id="ENSSAUT00010052131.1">
    <property type="protein sequence ID" value="ENSSAUP00010049553.1"/>
    <property type="gene ID" value="ENSSAUG00010020675.1"/>
</dbReference>
<keyword evidence="7" id="KW-1185">Reference proteome</keyword>
<dbReference type="Gene3D" id="2.60.120.40">
    <property type="match status" value="1"/>
</dbReference>
<dbReference type="SMART" id="SM00110">
    <property type="entry name" value="C1Q"/>
    <property type="match status" value="1"/>
</dbReference>
<dbReference type="OrthoDB" id="6154955at2759"/>
<proteinExistence type="predicted"/>
<evidence type="ECO:0000256" key="3">
    <source>
        <dbReference type="ARBA" id="ARBA00022729"/>
    </source>
</evidence>
<comment type="subcellular location">
    <subcellularLocation>
        <location evidence="1">Secreted</location>
    </subcellularLocation>
</comment>
<keyword evidence="2" id="KW-0964">Secreted</keyword>
<evidence type="ECO:0000256" key="1">
    <source>
        <dbReference type="ARBA" id="ARBA00004613"/>
    </source>
</evidence>
<dbReference type="RefSeq" id="XP_030286421.1">
    <property type="nucleotide sequence ID" value="XM_030430561.1"/>
</dbReference>
<evidence type="ECO:0000256" key="4">
    <source>
        <dbReference type="SAM" id="SignalP"/>
    </source>
</evidence>
<dbReference type="PANTHER" id="PTHR22923">
    <property type="entry name" value="CEREBELLIN-RELATED"/>
    <property type="match status" value="1"/>
</dbReference>
<name>A0A671XEI9_SPAAU</name>
<keyword evidence="3 4" id="KW-0732">Signal</keyword>